<comment type="cofactor">
    <cofactor evidence="1">
        <name>Cu cation</name>
        <dbReference type="ChEBI" id="CHEBI:23378"/>
    </cofactor>
</comment>
<feature type="transmembrane region" description="Helical" evidence="25">
    <location>
        <begin position="230"/>
        <end position="251"/>
    </location>
</feature>
<keyword evidence="21 24" id="KW-0496">Mitochondrion</keyword>
<feature type="transmembrane region" description="Helical" evidence="25">
    <location>
        <begin position="303"/>
        <end position="327"/>
    </location>
</feature>
<keyword evidence="16" id="KW-1278">Translocase</keyword>
<dbReference type="GO" id="GO:0004129">
    <property type="term" value="F:cytochrome-c oxidase activity"/>
    <property type="evidence" value="ECO:0007669"/>
    <property type="project" value="UniProtKB-EC"/>
</dbReference>
<evidence type="ECO:0000256" key="6">
    <source>
        <dbReference type="ARBA" id="ARBA00011164"/>
    </source>
</evidence>
<evidence type="ECO:0000256" key="24">
    <source>
        <dbReference type="RuleBase" id="RU000369"/>
    </source>
</evidence>
<geneLocation type="mitochondrion" evidence="27"/>
<dbReference type="GO" id="GO:0045277">
    <property type="term" value="C:respiratory chain complex IV"/>
    <property type="evidence" value="ECO:0007669"/>
    <property type="project" value="InterPro"/>
</dbReference>
<dbReference type="PROSITE" id="PS00077">
    <property type="entry name" value="COX1_CUB"/>
    <property type="match status" value="1"/>
</dbReference>
<feature type="transmembrane region" description="Helical" evidence="25">
    <location>
        <begin position="379"/>
        <end position="400"/>
    </location>
</feature>
<dbReference type="EMBL" id="MG253264">
    <property type="protein sequence ID" value="AWN56195.1"/>
    <property type="molecule type" value="Genomic_DNA"/>
</dbReference>
<evidence type="ECO:0000256" key="19">
    <source>
        <dbReference type="ARBA" id="ARBA00023004"/>
    </source>
</evidence>
<dbReference type="InterPro" id="IPR036927">
    <property type="entry name" value="Cyt_c_oxase-like_su1_sf"/>
</dbReference>
<keyword evidence="19 24" id="KW-0408">Iron</keyword>
<feature type="transmembrane region" description="Helical" evidence="25">
    <location>
        <begin position="57"/>
        <end position="83"/>
    </location>
</feature>
<dbReference type="EC" id="7.1.1.9" evidence="7 24"/>
<feature type="transmembrane region" description="Helical" evidence="25">
    <location>
        <begin position="146"/>
        <end position="171"/>
    </location>
</feature>
<evidence type="ECO:0000256" key="25">
    <source>
        <dbReference type="SAM" id="Phobius"/>
    </source>
</evidence>
<name>A0A2U8XDR9_9CUCU</name>
<sequence length="515" mass="57202">MLPNKWLFSTNHKDIGTLYFIFGAWSGMVGTSLSLLIRVELGTPGTLIGNDQIYNTIVTAHAFIMIFFMVMPIMIGGFGNWLVPLMLGAPDMAFPRMNNMSFWLLPPSLTLLIMSSIVENGAGTGWTVYPPLSANIAHSGSSVDLAIFSLHLAGISSILGAVNFISTVINMRPSGMWLDRTPLFVWAVMITAILLLLSLPVLAGAITMLLTDRNLNTSFFDPAGGGDPILYQHLFWFFGHPEVYILILPGFGMISHIINQESGKKESFGTLGMIYAMMAIGLLGFVVWAHHMFTVGMDVDTRAYFTSATMIIAVPTGIKVFSWLATLHGAKLSYSPTMLWAFGFVFLFTIGGLTGVVLANSSIDIILHDTYYVVAHFHYVLSMGAVFAIMAGLIQWFPLFTGLTLNSYYLKIQFFVMFIGVNLTFFPQHFLGLSGMPRRYSDYPDAFLKWNMISSIGSMISLMAIIMLIIIMWESFTLQRKNLSTLNMQTSIEWFQTLPPAEHSYSELPLISVKF</sequence>
<dbReference type="Gene3D" id="1.20.210.10">
    <property type="entry name" value="Cytochrome c oxidase-like, subunit I domain"/>
    <property type="match status" value="1"/>
</dbReference>
<keyword evidence="9 24" id="KW-0813">Transport</keyword>
<dbReference type="InterPro" id="IPR033944">
    <property type="entry name" value="Cyt_c_oxase_su1_dom"/>
</dbReference>
<dbReference type="PROSITE" id="PS50855">
    <property type="entry name" value="COX1"/>
    <property type="match status" value="1"/>
</dbReference>
<dbReference type="FunFam" id="1.20.210.10:FF:000001">
    <property type="entry name" value="Cytochrome c oxidase subunit 1"/>
    <property type="match status" value="1"/>
</dbReference>
<keyword evidence="13 24" id="KW-0479">Metal-binding</keyword>
<feature type="transmembrane region" description="Helical" evidence="25">
    <location>
        <begin position="183"/>
        <end position="210"/>
    </location>
</feature>
<proteinExistence type="inferred from homology"/>
<dbReference type="GO" id="GO:0020037">
    <property type="term" value="F:heme binding"/>
    <property type="evidence" value="ECO:0007669"/>
    <property type="project" value="InterPro"/>
</dbReference>
<feature type="transmembrane region" description="Helical" evidence="25">
    <location>
        <begin position="412"/>
        <end position="430"/>
    </location>
</feature>
<comment type="similarity">
    <text evidence="5 24">Belongs to the heme-copper respiratory oxidase family.</text>
</comment>
<dbReference type="InterPro" id="IPR023615">
    <property type="entry name" value="Cyt_c_Oxase_su1_BS"/>
</dbReference>
<keyword evidence="14 24" id="KW-0999">Mitochondrion inner membrane</keyword>
<evidence type="ECO:0000256" key="9">
    <source>
        <dbReference type="ARBA" id="ARBA00022448"/>
    </source>
</evidence>
<keyword evidence="18 25" id="KW-1133">Transmembrane helix</keyword>
<keyword evidence="10 24" id="KW-0349">Heme</keyword>
<comment type="pathway">
    <text evidence="4 24">Energy metabolism; oxidative phosphorylation.</text>
</comment>
<dbReference type="SUPFAM" id="SSF81442">
    <property type="entry name" value="Cytochrome c oxidase subunit I-like"/>
    <property type="match status" value="1"/>
</dbReference>
<evidence type="ECO:0000256" key="1">
    <source>
        <dbReference type="ARBA" id="ARBA00001935"/>
    </source>
</evidence>
<organism evidence="27">
    <name type="scientific">Colaspis sp. DPP-2018</name>
    <dbReference type="NCBI Taxonomy" id="2136112"/>
    <lineage>
        <taxon>Eukaryota</taxon>
        <taxon>Metazoa</taxon>
        <taxon>Ecdysozoa</taxon>
        <taxon>Arthropoda</taxon>
        <taxon>Hexapoda</taxon>
        <taxon>Insecta</taxon>
        <taxon>Pterygota</taxon>
        <taxon>Neoptera</taxon>
        <taxon>Endopterygota</taxon>
        <taxon>Coleoptera</taxon>
        <taxon>Polyphaga</taxon>
        <taxon>Cucujiformia</taxon>
        <taxon>Chrysomeloidea</taxon>
        <taxon>Chrysomelidae</taxon>
        <taxon>Eumolpinae</taxon>
        <taxon>Colaspis</taxon>
    </lineage>
</organism>
<dbReference type="InterPro" id="IPR000883">
    <property type="entry name" value="Cyt_C_Oxase_1"/>
</dbReference>
<evidence type="ECO:0000256" key="8">
    <source>
        <dbReference type="ARBA" id="ARBA00015947"/>
    </source>
</evidence>
<protein>
    <recommendedName>
        <fullName evidence="8 24">Cytochrome c oxidase subunit 1</fullName>
        <ecNumber evidence="7 24">7.1.1.9</ecNumber>
    </recommendedName>
</protein>
<evidence type="ECO:0000256" key="14">
    <source>
        <dbReference type="ARBA" id="ARBA00022792"/>
    </source>
</evidence>
<feature type="transmembrane region" description="Helical" evidence="25">
    <location>
        <begin position="339"/>
        <end position="359"/>
    </location>
</feature>
<feature type="transmembrane region" description="Helical" evidence="25">
    <location>
        <begin position="16"/>
        <end position="37"/>
    </location>
</feature>
<feature type="transmembrane region" description="Helical" evidence="25">
    <location>
        <begin position="104"/>
        <end position="126"/>
    </location>
</feature>
<evidence type="ECO:0000256" key="4">
    <source>
        <dbReference type="ARBA" id="ARBA00004673"/>
    </source>
</evidence>
<evidence type="ECO:0000256" key="15">
    <source>
        <dbReference type="ARBA" id="ARBA00022842"/>
    </source>
</evidence>
<evidence type="ECO:0000256" key="3">
    <source>
        <dbReference type="ARBA" id="ARBA00004448"/>
    </source>
</evidence>
<keyword evidence="17 24" id="KW-0249">Electron transport</keyword>
<comment type="subcellular location">
    <subcellularLocation>
        <location evidence="3 24">Mitochondrion inner membrane</location>
        <topology evidence="3 24">Multi-pass membrane protein</topology>
    </subcellularLocation>
</comment>
<evidence type="ECO:0000313" key="27">
    <source>
        <dbReference type="EMBL" id="AWN56195.1"/>
    </source>
</evidence>
<reference evidence="27" key="1">
    <citation type="submission" date="2017-10" db="EMBL/GenBank/DDBJ databases">
        <title>Mitogenomes of tropical arthropods.</title>
        <authorList>
            <person name="Pires Paula D."/>
            <person name="Coiti Togawa R."/>
        </authorList>
    </citation>
    <scope>NUCLEOTIDE SEQUENCE</scope>
</reference>
<evidence type="ECO:0000256" key="22">
    <source>
        <dbReference type="ARBA" id="ARBA00023136"/>
    </source>
</evidence>
<feature type="domain" description="Cytochrome oxidase subunit I profile" evidence="26">
    <location>
        <begin position="1"/>
        <end position="512"/>
    </location>
</feature>
<evidence type="ECO:0000256" key="23">
    <source>
        <dbReference type="ARBA" id="ARBA00049512"/>
    </source>
</evidence>
<evidence type="ECO:0000256" key="18">
    <source>
        <dbReference type="ARBA" id="ARBA00022989"/>
    </source>
</evidence>
<feature type="transmembrane region" description="Helical" evidence="25">
    <location>
        <begin position="450"/>
        <end position="473"/>
    </location>
</feature>
<dbReference type="CDD" id="cd01663">
    <property type="entry name" value="Cyt_c_Oxidase_I"/>
    <property type="match status" value="1"/>
</dbReference>
<comment type="subunit">
    <text evidence="6">Component of the cytochrome c oxidase (complex IV, CIV), a multisubunit enzyme composed of a catalytic core of 3 subunits and several supernumerary subunits. The complex exists as a monomer or a dimer and forms supercomplexes (SCs) in the inner mitochondrial membrane with ubiquinol-cytochrome c oxidoreductase (cytochrome b-c1 complex, complex III, CIII).</text>
</comment>
<keyword evidence="12 24" id="KW-0812">Transmembrane</keyword>
<evidence type="ECO:0000256" key="10">
    <source>
        <dbReference type="ARBA" id="ARBA00022617"/>
    </source>
</evidence>
<keyword evidence="20 24" id="KW-0186">Copper</keyword>
<dbReference type="AlphaFoldDB" id="A0A2U8XDR9"/>
<evidence type="ECO:0000256" key="12">
    <source>
        <dbReference type="ARBA" id="ARBA00022692"/>
    </source>
</evidence>
<dbReference type="Pfam" id="PF00115">
    <property type="entry name" value="COX1"/>
    <property type="match status" value="1"/>
</dbReference>
<dbReference type="GO" id="GO:0046872">
    <property type="term" value="F:metal ion binding"/>
    <property type="evidence" value="ECO:0007669"/>
    <property type="project" value="UniProtKB-KW"/>
</dbReference>
<evidence type="ECO:0000256" key="20">
    <source>
        <dbReference type="ARBA" id="ARBA00023008"/>
    </source>
</evidence>
<dbReference type="GO" id="GO:0015990">
    <property type="term" value="P:electron transport coupled proton transport"/>
    <property type="evidence" value="ECO:0007669"/>
    <property type="project" value="TreeGrafter"/>
</dbReference>
<evidence type="ECO:0000256" key="7">
    <source>
        <dbReference type="ARBA" id="ARBA00012949"/>
    </source>
</evidence>
<evidence type="ECO:0000256" key="16">
    <source>
        <dbReference type="ARBA" id="ARBA00022967"/>
    </source>
</evidence>
<feature type="transmembrane region" description="Helical" evidence="25">
    <location>
        <begin position="272"/>
        <end position="291"/>
    </location>
</feature>
<keyword evidence="11 24" id="KW-0679">Respiratory chain</keyword>
<comment type="function">
    <text evidence="24">Component of the cytochrome c oxidase, the last enzyme in the mitochondrial electron transport chain which drives oxidative phosphorylation. The respiratory chain contains 3 multisubunit complexes succinate dehydrogenase (complex II, CII), ubiquinol-cytochrome c oxidoreductase (cytochrome b-c1 complex, complex III, CIII) and cytochrome c oxidase (complex IV, CIV), that cooperate to transfer electrons derived from NADH and succinate to molecular oxygen, creating an electrochemical gradient over the inner membrane that drives transmembrane transport and the ATP synthase. Cytochrome c oxidase is the component of the respiratory chain that catalyzes the reduction of oxygen to water. Electrons originating from reduced cytochrome c in the intermembrane space (IMS) are transferred via the dinuclear copper A center (CU(A)) of subunit 2 and heme A of subunit 1 to the active site in subunit 1, a binuclear center (BNC) formed by heme A3 and copper B (CU(B)). The BNC reduces molecular oxygen to 2 water molecules using 4 electrons from cytochrome c in the IMS and 4 protons from the mitochondrial matrix.</text>
</comment>
<keyword evidence="15" id="KW-0460">Magnesium</keyword>
<evidence type="ECO:0000256" key="13">
    <source>
        <dbReference type="ARBA" id="ARBA00022723"/>
    </source>
</evidence>
<comment type="cofactor">
    <cofactor evidence="2">
        <name>heme</name>
        <dbReference type="ChEBI" id="CHEBI:30413"/>
    </cofactor>
</comment>
<evidence type="ECO:0000259" key="26">
    <source>
        <dbReference type="PROSITE" id="PS50855"/>
    </source>
</evidence>
<dbReference type="GO" id="GO:0006123">
    <property type="term" value="P:mitochondrial electron transport, cytochrome c to oxygen"/>
    <property type="evidence" value="ECO:0007669"/>
    <property type="project" value="TreeGrafter"/>
</dbReference>
<dbReference type="InterPro" id="IPR023616">
    <property type="entry name" value="Cyt_c_oxase-like_su1_dom"/>
</dbReference>
<evidence type="ECO:0000256" key="11">
    <source>
        <dbReference type="ARBA" id="ARBA00022660"/>
    </source>
</evidence>
<comment type="catalytic activity">
    <reaction evidence="23">
        <text>4 Fe(II)-[cytochrome c] + O2 + 8 H(+)(in) = 4 Fe(III)-[cytochrome c] + 2 H2O + 4 H(+)(out)</text>
        <dbReference type="Rhea" id="RHEA:11436"/>
        <dbReference type="Rhea" id="RHEA-COMP:10350"/>
        <dbReference type="Rhea" id="RHEA-COMP:14399"/>
        <dbReference type="ChEBI" id="CHEBI:15377"/>
        <dbReference type="ChEBI" id="CHEBI:15378"/>
        <dbReference type="ChEBI" id="CHEBI:15379"/>
        <dbReference type="ChEBI" id="CHEBI:29033"/>
        <dbReference type="ChEBI" id="CHEBI:29034"/>
        <dbReference type="EC" id="7.1.1.9"/>
    </reaction>
    <physiologicalReaction direction="left-to-right" evidence="23">
        <dbReference type="Rhea" id="RHEA:11437"/>
    </physiologicalReaction>
</comment>
<dbReference type="UniPathway" id="UPA00705"/>
<evidence type="ECO:0000256" key="5">
    <source>
        <dbReference type="ARBA" id="ARBA00009578"/>
    </source>
</evidence>
<keyword evidence="22 24" id="KW-0472">Membrane</keyword>
<evidence type="ECO:0000256" key="21">
    <source>
        <dbReference type="ARBA" id="ARBA00023128"/>
    </source>
</evidence>
<dbReference type="PANTHER" id="PTHR10422:SF18">
    <property type="entry name" value="CYTOCHROME C OXIDASE SUBUNIT 1"/>
    <property type="match status" value="1"/>
</dbReference>
<accession>A0A2U8XDR9</accession>
<evidence type="ECO:0000256" key="17">
    <source>
        <dbReference type="ARBA" id="ARBA00022982"/>
    </source>
</evidence>
<evidence type="ECO:0000256" key="2">
    <source>
        <dbReference type="ARBA" id="ARBA00001971"/>
    </source>
</evidence>
<dbReference type="PRINTS" id="PR01165">
    <property type="entry name" value="CYCOXIDASEI"/>
</dbReference>
<dbReference type="GO" id="GO:0005743">
    <property type="term" value="C:mitochondrial inner membrane"/>
    <property type="evidence" value="ECO:0007669"/>
    <property type="project" value="UniProtKB-SubCell"/>
</dbReference>
<dbReference type="PANTHER" id="PTHR10422">
    <property type="entry name" value="CYTOCHROME C OXIDASE SUBUNIT 1"/>
    <property type="match status" value="1"/>
</dbReference>